<dbReference type="InterPro" id="IPR041685">
    <property type="entry name" value="AAA_GajA/Old/RecF-like"/>
</dbReference>
<dbReference type="Proteomes" id="UP001176432">
    <property type="component" value="Unassembled WGS sequence"/>
</dbReference>
<gene>
    <name evidence="2" type="ORF">Q5934_11480</name>
</gene>
<evidence type="ECO:0000313" key="2">
    <source>
        <dbReference type="EMBL" id="MDO7922127.1"/>
    </source>
</evidence>
<dbReference type="SUPFAM" id="SSF52540">
    <property type="entry name" value="P-loop containing nucleoside triphosphate hydrolases"/>
    <property type="match status" value="1"/>
</dbReference>
<accession>A0AAW7ZP52</accession>
<dbReference type="Pfam" id="PF13175">
    <property type="entry name" value="AAA_15"/>
    <property type="match status" value="1"/>
</dbReference>
<dbReference type="PANTHER" id="PTHR43581">
    <property type="entry name" value="ATP/GTP PHOSPHATASE"/>
    <property type="match status" value="1"/>
</dbReference>
<keyword evidence="2" id="KW-0067">ATP-binding</keyword>
<dbReference type="AlphaFoldDB" id="A0AAW7ZP52"/>
<dbReference type="InterPro" id="IPR027417">
    <property type="entry name" value="P-loop_NTPase"/>
</dbReference>
<dbReference type="EMBL" id="JAUPXB010000001">
    <property type="protein sequence ID" value="MDO7922127.1"/>
    <property type="molecule type" value="Genomic_DNA"/>
</dbReference>
<dbReference type="InterPro" id="IPR051396">
    <property type="entry name" value="Bact_Antivir_Def_Nuclease"/>
</dbReference>
<organism evidence="2 3">
    <name type="scientific">Enterobacter asburiae</name>
    <dbReference type="NCBI Taxonomy" id="61645"/>
    <lineage>
        <taxon>Bacteria</taxon>
        <taxon>Pseudomonadati</taxon>
        <taxon>Pseudomonadota</taxon>
        <taxon>Gammaproteobacteria</taxon>
        <taxon>Enterobacterales</taxon>
        <taxon>Enterobacteriaceae</taxon>
        <taxon>Enterobacter</taxon>
        <taxon>Enterobacter cloacae complex</taxon>
    </lineage>
</organism>
<name>A0AAW7ZP52_ENTAS</name>
<protein>
    <submittedName>
        <fullName evidence="2">ATP-binding protein</fullName>
    </submittedName>
</protein>
<dbReference type="RefSeq" id="WP_227626800.1">
    <property type="nucleotide sequence ID" value="NZ_CP034336.1"/>
</dbReference>
<evidence type="ECO:0000313" key="3">
    <source>
        <dbReference type="Proteomes" id="UP001176432"/>
    </source>
</evidence>
<evidence type="ECO:0000259" key="1">
    <source>
        <dbReference type="Pfam" id="PF13175"/>
    </source>
</evidence>
<dbReference type="GO" id="GO:0005524">
    <property type="term" value="F:ATP binding"/>
    <property type="evidence" value="ECO:0007669"/>
    <property type="project" value="UniProtKB-KW"/>
</dbReference>
<comment type="caution">
    <text evidence="2">The sequence shown here is derived from an EMBL/GenBank/DDBJ whole genome shotgun (WGS) entry which is preliminary data.</text>
</comment>
<keyword evidence="2" id="KW-0547">Nucleotide-binding</keyword>
<dbReference type="Gene3D" id="3.40.50.300">
    <property type="entry name" value="P-loop containing nucleotide triphosphate hydrolases"/>
    <property type="match status" value="1"/>
</dbReference>
<sequence>MPLKNTFREACHRSTGPDCRVPHENIVTLHGTVRLNPEINQTAVNKNVHLPGKITGSSTELFQQKGKDMRLKSVAVKNFRCYAQEVSVEFDDLTTFVGRNDIGKSTILEALEIFFNNSVVSIEKGDACIHSGQDNVEITCEFIDLPPSLTLDSGAETTLQEEFLLTGTGSLKIRKIFNCSNKKPTAEIFVIANHPAAAGFQNLLELKEKELQARVKELGLDVSLKGNPGMRKAIWAASSDLQLTETGLLISKAKEDTKRIWDQIESWLPMFALFQSDRSSRDSDDEVQSPMKAAITAALAEVQDDIARIQLRVQQKAEEIARNTHEALKTIEPGLARELTPEFTPPTPAKWQGLFSVGLNTDGGIPLNKRGSGVRRLVLVSFFKAEAERRLKSSNRRSIIYAIEEPETSQHPNYQRILIESFKSLSLETGCQVILTTHSPGFAAELPGDSIRFVSRNAETGQPTIQAGADVFGIVTDTLGVTPDNRVRLLFCVEGPTDVAAFKALSKALHAEDNTLPDLENDERVAFIVLGGGTLKHWVNENYLRALNRREIHIYDRDVPAYADAVNAVNARANGCWAAQTLKHEVESYLHPDAIHEAFGVMIDVTDHPVGGKATPKVFAEAYSLAQRFDGVMKDNAAKARLAERAFPLMTAARIHERDPEGEVIGWMRRIRDMIQ</sequence>
<feature type="domain" description="Endonuclease GajA/Old nuclease/RecF-like AAA" evidence="1">
    <location>
        <begin position="69"/>
        <end position="443"/>
    </location>
</feature>
<proteinExistence type="predicted"/>
<dbReference type="PANTHER" id="PTHR43581:SF4">
    <property type="entry name" value="ATP_GTP PHOSPHATASE"/>
    <property type="match status" value="1"/>
</dbReference>
<reference evidence="2" key="1">
    <citation type="submission" date="2023-07" db="EMBL/GenBank/DDBJ databases">
        <title>Isolates cultured from stool samples of acute diarrhea patients.</title>
        <authorList>
            <person name="Jiang S."/>
        </authorList>
    </citation>
    <scope>NUCLEOTIDE SEQUENCE</scope>
    <source>
        <strain evidence="2">L4424</strain>
    </source>
</reference>